<evidence type="ECO:0000256" key="1">
    <source>
        <dbReference type="SAM" id="Coils"/>
    </source>
</evidence>
<accession>A0ABV3U2X7</accession>
<comment type="caution">
    <text evidence="3">The sequence shown here is derived from an EMBL/GenBank/DDBJ whole genome shotgun (WGS) entry which is preliminary data.</text>
</comment>
<dbReference type="EMBL" id="JBFRYA010000003">
    <property type="protein sequence ID" value="MEX1668273.1"/>
    <property type="molecule type" value="Genomic_DNA"/>
</dbReference>
<evidence type="ECO:0000256" key="2">
    <source>
        <dbReference type="SAM" id="SignalP"/>
    </source>
</evidence>
<dbReference type="Pfam" id="PF07396">
    <property type="entry name" value="Porin_O_P"/>
    <property type="match status" value="1"/>
</dbReference>
<reference evidence="3 4" key="1">
    <citation type="journal article" date="2011" name="Int. J. Syst. Evol. Microbiol.">
        <title>Zhongshania antarctica gen. nov., sp. nov. and Zhongshania guokunii sp. nov., gammaproteobacteria respectively isolated from coastal attached (fast) ice and surface seawater of the Antarctic.</title>
        <authorList>
            <person name="Li H.J."/>
            <person name="Zhang X.Y."/>
            <person name="Chen C.X."/>
            <person name="Zhang Y.J."/>
            <person name="Gao Z.M."/>
            <person name="Yu Y."/>
            <person name="Chen X.L."/>
            <person name="Chen B."/>
            <person name="Zhang Y.Z."/>
        </authorList>
    </citation>
    <scope>NUCLEOTIDE SEQUENCE [LARGE SCALE GENOMIC DNA]</scope>
    <source>
        <strain evidence="3 4">ZS6-22T</strain>
    </source>
</reference>
<dbReference type="RefSeq" id="WP_368380563.1">
    <property type="nucleotide sequence ID" value="NZ_JBFRYA010000003.1"/>
</dbReference>
<sequence length="435" mass="47952">MNKHHLLSIVLASSFAGPVYAQSESSVVSAAELAQLKAQISELKAKLAEIEEQTDAITSTVVVHSQTLAAQETVETAPVAEPEDGITVGGAIRTNYSHTSYSEGNKDRGGDFDFDIFRLNLRGDIGDVSLNGEIRFFDYMTAIKYAYVGYRFNQNWQVNAGITKVPFGNSPYNSQNYFFSTNYYLGLEDDFDLGVVFKRSVADNWQLDLGFFKNDELGGIDGYVDNRSDRYSYDIVGARALGEGIYDEPAQALAEYNTFSGRYAYHFKQGELAAELGVSALSGGLHDGVHRAGDYQAWALHVNSQYRNWHLQLQHSEYRYDIDQVDRIAVGAYSFYDSIAAEATSTTLNVAYDLAVNFGAVTGLQFYNNYGVVYDKSDASSNTVMNVTGVSVAAGGLFTYFDWVHAKNQPFVGGSGAGGSGDYEQRFNINIGYYF</sequence>
<evidence type="ECO:0000313" key="3">
    <source>
        <dbReference type="EMBL" id="MEX1668273.1"/>
    </source>
</evidence>
<keyword evidence="2" id="KW-0732">Signal</keyword>
<dbReference type="SUPFAM" id="SSF56935">
    <property type="entry name" value="Porins"/>
    <property type="match status" value="1"/>
</dbReference>
<evidence type="ECO:0000313" key="4">
    <source>
        <dbReference type="Proteomes" id="UP001557485"/>
    </source>
</evidence>
<feature type="signal peptide" evidence="2">
    <location>
        <begin position="1"/>
        <end position="21"/>
    </location>
</feature>
<protein>
    <submittedName>
        <fullName evidence="3">Porin</fullName>
    </submittedName>
</protein>
<keyword evidence="1" id="KW-0175">Coiled coil</keyword>
<proteinExistence type="predicted"/>
<name>A0ABV3U2X7_9GAMM</name>
<dbReference type="Proteomes" id="UP001557485">
    <property type="component" value="Unassembled WGS sequence"/>
</dbReference>
<feature type="coiled-coil region" evidence="1">
    <location>
        <begin position="33"/>
        <end position="60"/>
    </location>
</feature>
<organism evidence="3 4">
    <name type="scientific">Zhongshania guokunii</name>
    <dbReference type="NCBI Taxonomy" id="641783"/>
    <lineage>
        <taxon>Bacteria</taxon>
        <taxon>Pseudomonadati</taxon>
        <taxon>Pseudomonadota</taxon>
        <taxon>Gammaproteobacteria</taxon>
        <taxon>Cellvibrionales</taxon>
        <taxon>Spongiibacteraceae</taxon>
        <taxon>Zhongshania</taxon>
    </lineage>
</organism>
<keyword evidence="4" id="KW-1185">Reference proteome</keyword>
<feature type="chain" id="PRO_5045847341" evidence="2">
    <location>
        <begin position="22"/>
        <end position="435"/>
    </location>
</feature>
<dbReference type="InterPro" id="IPR010870">
    <property type="entry name" value="Porin_O/P"/>
</dbReference>
<gene>
    <name evidence="3" type="ORF">AB4876_05075</name>
</gene>